<dbReference type="SUPFAM" id="SSF48452">
    <property type="entry name" value="TPR-like"/>
    <property type="match status" value="1"/>
</dbReference>
<name>A0AAW5PIX5_9GAMM</name>
<dbReference type="AlphaFoldDB" id="A0AAW5PIX5"/>
<dbReference type="InterPro" id="IPR030966">
    <property type="entry name" value="Mod_pep_cyc"/>
</dbReference>
<dbReference type="Proteomes" id="UP001320691">
    <property type="component" value="Unassembled WGS sequence"/>
</dbReference>
<dbReference type="InterPro" id="IPR001054">
    <property type="entry name" value="A/G_cyclase"/>
</dbReference>
<comment type="caution">
    <text evidence="1">The sequence shown here is derived from an EMBL/GenBank/DDBJ whole genome shotgun (WGS) entry which is preliminary data.</text>
</comment>
<proteinExistence type="predicted"/>
<protein>
    <submittedName>
        <fullName evidence="1">Peptide modification system cyclase</fullName>
    </submittedName>
</protein>
<dbReference type="Gene3D" id="1.25.40.10">
    <property type="entry name" value="Tetratricopeptide repeat domain"/>
    <property type="match status" value="1"/>
</dbReference>
<dbReference type="InterPro" id="IPR011990">
    <property type="entry name" value="TPR-like_helical_dom_sf"/>
</dbReference>
<dbReference type="PANTHER" id="PTHR43081:SF1">
    <property type="entry name" value="ADENYLATE CYCLASE, TERMINAL-DIFFERENTIATION SPECIFIC"/>
    <property type="match status" value="1"/>
</dbReference>
<accession>A0AAW5PIX5</accession>
<sequence length="830" mass="91148">MNGDNGTSTQAPQMRALLFTDLCDSLILVERIGDAAAAELFQEHDRLVLALQQQWNGHQIDRSDGLFLLFERPVDALGFALDYHAGLRALGRSLEHPIRARAGLHVGEVILWDNSAEAIALGSKPVEVEGLAKPMAARLMQLARPGQILVSATAESMVRRAGVALRDKNNALKWTSFGRWRFKGVAQPMDVFGVMSSDMPSSGRPRATSKAVRDLPFWRQPTAMVAEATLAIALLVGAWMMTRSQPAIAFAERDWVVLSDVTNQTGEPIFDDSLRQAMLLGLEQSKYVNVLSDGKVRESLELARDPVDAVLDRSRAVDVAVREGARAVLVPKVIPRRGGYEVQIALIDPGKDVVIQTYTATASGTGNAVEAVDKVIGELRAGLGESVAGLQRSMPLPSASTASLRALRSYALAETALGERRFNDARNLYQTALEIDPAFALAYIGLAKSFARTADRSSAREQLEKALALKGRLPHREQLYLKGWQAELEPGGWPVEQWRVLAGVYPDFYAGPSNTSWYLIQDNRFQEAEPFARAASVPQDYLRIYPMVHLARIQLARNQFHEAQNTLQQARTLRRDGIDDTQVDVLVGLRRYAEARRLVERMGKGEDALQDLMHLRAKVLLAADQGDCDAMRSAVREDAAKPGLVDYQVHQKLVHATVETLCGGANKGTLSAIATQLIPLLKERDHPNIADRSLQLLALVYLAQRQGQHPLADTLLRDNAALLERQRSPVVAKWQRIVTSNALLIDGKADAAVEMLQPLLDGAEPVQAHVVLLQARRAQQDGAGVLQEQQWLATHRGQAIAEVAAIQVWQPLNAHDVATWSVPVKATGMQ</sequence>
<dbReference type="SUPFAM" id="SSF55073">
    <property type="entry name" value="Nucleotide cyclase"/>
    <property type="match status" value="1"/>
</dbReference>
<dbReference type="NCBIfam" id="TIGR04510">
    <property type="entry name" value="mod_pep_cyc"/>
    <property type="match status" value="1"/>
</dbReference>
<reference evidence="1" key="1">
    <citation type="submission" date="2022-08" db="EMBL/GenBank/DDBJ databases">
        <title>Genomic analyses of the natural microbiome of Caenorhabditis elegans.</title>
        <authorList>
            <person name="Samuel B."/>
        </authorList>
    </citation>
    <scope>NUCLEOTIDE SEQUENCE</scope>
    <source>
        <strain evidence="1">BIGb0277</strain>
    </source>
</reference>
<dbReference type="PANTHER" id="PTHR43081">
    <property type="entry name" value="ADENYLATE CYCLASE, TERMINAL-DIFFERENTIATION SPECIFIC-RELATED"/>
    <property type="match status" value="1"/>
</dbReference>
<dbReference type="GO" id="GO:0035556">
    <property type="term" value="P:intracellular signal transduction"/>
    <property type="evidence" value="ECO:0007669"/>
    <property type="project" value="InterPro"/>
</dbReference>
<dbReference type="GO" id="GO:0009190">
    <property type="term" value="P:cyclic nucleotide biosynthetic process"/>
    <property type="evidence" value="ECO:0007669"/>
    <property type="project" value="InterPro"/>
</dbReference>
<dbReference type="EMBL" id="JANUEK010000004">
    <property type="protein sequence ID" value="MCS4279850.1"/>
    <property type="molecule type" value="Genomic_DNA"/>
</dbReference>
<dbReference type="RefSeq" id="WP_259260554.1">
    <property type="nucleotide sequence ID" value="NZ_JANUEK010000004.1"/>
</dbReference>
<dbReference type="CDD" id="cd07302">
    <property type="entry name" value="CHD"/>
    <property type="match status" value="1"/>
</dbReference>
<dbReference type="InterPro" id="IPR029787">
    <property type="entry name" value="Nucleotide_cyclase"/>
</dbReference>
<dbReference type="InterPro" id="IPR050697">
    <property type="entry name" value="Adenylyl/Guanylyl_Cyclase_3/4"/>
</dbReference>
<dbReference type="InterPro" id="IPR019734">
    <property type="entry name" value="TPR_rpt"/>
</dbReference>
<dbReference type="SMART" id="SM00028">
    <property type="entry name" value="TPR"/>
    <property type="match status" value="3"/>
</dbReference>
<organism evidence="1 2">
    <name type="scientific">Stenotrophomonas rhizophila</name>
    <dbReference type="NCBI Taxonomy" id="216778"/>
    <lineage>
        <taxon>Bacteria</taxon>
        <taxon>Pseudomonadati</taxon>
        <taxon>Pseudomonadota</taxon>
        <taxon>Gammaproteobacteria</taxon>
        <taxon>Lysobacterales</taxon>
        <taxon>Lysobacteraceae</taxon>
        <taxon>Stenotrophomonas</taxon>
    </lineage>
</organism>
<evidence type="ECO:0000313" key="2">
    <source>
        <dbReference type="Proteomes" id="UP001320691"/>
    </source>
</evidence>
<dbReference type="GO" id="GO:0004016">
    <property type="term" value="F:adenylate cyclase activity"/>
    <property type="evidence" value="ECO:0007669"/>
    <property type="project" value="UniProtKB-ARBA"/>
</dbReference>
<evidence type="ECO:0000313" key="1">
    <source>
        <dbReference type="EMBL" id="MCS4279850.1"/>
    </source>
</evidence>
<dbReference type="Gene3D" id="3.30.70.1230">
    <property type="entry name" value="Nucleotide cyclase"/>
    <property type="match status" value="1"/>
</dbReference>
<gene>
    <name evidence="1" type="ORF">M2412_001842</name>
</gene>